<organism evidence="1 2">
    <name type="scientific">Acaulospora colombiana</name>
    <dbReference type="NCBI Taxonomy" id="27376"/>
    <lineage>
        <taxon>Eukaryota</taxon>
        <taxon>Fungi</taxon>
        <taxon>Fungi incertae sedis</taxon>
        <taxon>Mucoromycota</taxon>
        <taxon>Glomeromycotina</taxon>
        <taxon>Glomeromycetes</taxon>
        <taxon>Diversisporales</taxon>
        <taxon>Acaulosporaceae</taxon>
        <taxon>Acaulospora</taxon>
    </lineage>
</organism>
<name>A0ACA9P2V0_9GLOM</name>
<dbReference type="Proteomes" id="UP000789525">
    <property type="component" value="Unassembled WGS sequence"/>
</dbReference>
<proteinExistence type="predicted"/>
<dbReference type="EMBL" id="CAJVPT010027566">
    <property type="protein sequence ID" value="CAG8684144.1"/>
    <property type="molecule type" value="Genomic_DNA"/>
</dbReference>
<evidence type="ECO:0000313" key="2">
    <source>
        <dbReference type="Proteomes" id="UP000789525"/>
    </source>
</evidence>
<evidence type="ECO:0000313" key="1">
    <source>
        <dbReference type="EMBL" id="CAG8684144.1"/>
    </source>
</evidence>
<accession>A0ACA9P2V0</accession>
<keyword evidence="2" id="KW-1185">Reference proteome</keyword>
<gene>
    <name evidence="1" type="ORF">ACOLOM_LOCUS9473</name>
</gene>
<sequence length="299" mass="32788">RHTTDASSYDGPSRYSSSSHGLDERYSLGPREYVESTARYQQPPESSLRDSNDGSMREGRPNSAPKEFEEEVTSPGSSRQRTTSLGTSSAASGTVLSPGQQHTSKMGYTLPPLSQSTAMDIDMDDPKVNKLPPIRALMYDSDDDRARPLHSHHLNLPQLSASTTSLSSSGIPATPNNPYLSTTPPRSQLGYNSSSPRMSVDRRDPSPPETNTNNVPTHFPKPTSAFSQPYWDAKEHVWRLNVQDSESAALPPVGNKVCWDARSGKWRVAYHAHLADTNSGFPVAFWSHDTEAWVLSSSA</sequence>
<feature type="non-terminal residue" evidence="1">
    <location>
        <position position="1"/>
    </location>
</feature>
<comment type="caution">
    <text evidence="1">The sequence shown here is derived from an EMBL/GenBank/DDBJ whole genome shotgun (WGS) entry which is preliminary data.</text>
</comment>
<reference evidence="1" key="1">
    <citation type="submission" date="2021-06" db="EMBL/GenBank/DDBJ databases">
        <authorList>
            <person name="Kallberg Y."/>
            <person name="Tangrot J."/>
            <person name="Rosling A."/>
        </authorList>
    </citation>
    <scope>NUCLEOTIDE SEQUENCE</scope>
    <source>
        <strain evidence="1">CL356</strain>
    </source>
</reference>
<protein>
    <submittedName>
        <fullName evidence="1">9635_t:CDS:1</fullName>
    </submittedName>
</protein>